<organism evidence="2 3">
    <name type="scientific">Acorus gramineus</name>
    <name type="common">Dwarf sweet flag</name>
    <dbReference type="NCBI Taxonomy" id="55184"/>
    <lineage>
        <taxon>Eukaryota</taxon>
        <taxon>Viridiplantae</taxon>
        <taxon>Streptophyta</taxon>
        <taxon>Embryophyta</taxon>
        <taxon>Tracheophyta</taxon>
        <taxon>Spermatophyta</taxon>
        <taxon>Magnoliopsida</taxon>
        <taxon>Liliopsida</taxon>
        <taxon>Acoraceae</taxon>
        <taxon>Acorus</taxon>
    </lineage>
</organism>
<dbReference type="PANTHER" id="PTHR45927">
    <property type="entry name" value="LYSM-DOMAIN RECEPTOR-LIKE KINASE-RELATED"/>
    <property type="match status" value="1"/>
</dbReference>
<dbReference type="AlphaFoldDB" id="A0AAV9BBW7"/>
<dbReference type="GO" id="GO:0004672">
    <property type="term" value="F:protein kinase activity"/>
    <property type="evidence" value="ECO:0007669"/>
    <property type="project" value="InterPro"/>
</dbReference>
<dbReference type="EMBL" id="JAUJYN010000004">
    <property type="protein sequence ID" value="KAK1274229.1"/>
    <property type="molecule type" value="Genomic_DNA"/>
</dbReference>
<dbReference type="PANTHER" id="PTHR45927:SF15">
    <property type="entry name" value="SERINE_THREONINE RECEPTOR-LIKE KINASE NFP"/>
    <property type="match status" value="1"/>
</dbReference>
<evidence type="ECO:0000313" key="2">
    <source>
        <dbReference type="EMBL" id="KAK1274229.1"/>
    </source>
</evidence>
<accession>A0AAV9BBW7</accession>
<dbReference type="Pfam" id="PF23457">
    <property type="entry name" value="LysM2_NFP"/>
    <property type="match status" value="1"/>
</dbReference>
<dbReference type="SUPFAM" id="SSF56112">
    <property type="entry name" value="Protein kinase-like (PK-like)"/>
    <property type="match status" value="1"/>
</dbReference>
<evidence type="ECO:0000259" key="1">
    <source>
        <dbReference type="PROSITE" id="PS50011"/>
    </source>
</evidence>
<evidence type="ECO:0000313" key="3">
    <source>
        <dbReference type="Proteomes" id="UP001179952"/>
    </source>
</evidence>
<reference evidence="2" key="2">
    <citation type="submission" date="2023-06" db="EMBL/GenBank/DDBJ databases">
        <authorList>
            <person name="Ma L."/>
            <person name="Liu K.-W."/>
            <person name="Li Z."/>
            <person name="Hsiao Y.-Y."/>
            <person name="Qi Y."/>
            <person name="Fu T."/>
            <person name="Tang G."/>
            <person name="Zhang D."/>
            <person name="Sun W.-H."/>
            <person name="Liu D.-K."/>
            <person name="Li Y."/>
            <person name="Chen G.-Z."/>
            <person name="Liu X.-D."/>
            <person name="Liao X.-Y."/>
            <person name="Jiang Y.-T."/>
            <person name="Yu X."/>
            <person name="Hao Y."/>
            <person name="Huang J."/>
            <person name="Zhao X.-W."/>
            <person name="Ke S."/>
            <person name="Chen Y.-Y."/>
            <person name="Wu W.-L."/>
            <person name="Hsu J.-L."/>
            <person name="Lin Y.-F."/>
            <person name="Huang M.-D."/>
            <person name="Li C.-Y."/>
            <person name="Huang L."/>
            <person name="Wang Z.-W."/>
            <person name="Zhao X."/>
            <person name="Zhong W.-Y."/>
            <person name="Peng D.-H."/>
            <person name="Ahmad S."/>
            <person name="Lan S."/>
            <person name="Zhang J.-S."/>
            <person name="Tsai W.-C."/>
            <person name="Van De Peer Y."/>
            <person name="Liu Z.-J."/>
        </authorList>
    </citation>
    <scope>NUCLEOTIDE SEQUENCE</scope>
    <source>
        <strain evidence="2">SCP</strain>
        <tissue evidence="2">Leaves</tissue>
    </source>
</reference>
<dbReference type="InterPro" id="IPR059143">
    <property type="entry name" value="NFP_LysM2"/>
</dbReference>
<dbReference type="GO" id="GO:0005524">
    <property type="term" value="F:ATP binding"/>
    <property type="evidence" value="ECO:0007669"/>
    <property type="project" value="InterPro"/>
</dbReference>
<dbReference type="InterPro" id="IPR011009">
    <property type="entry name" value="Kinase-like_dom_sf"/>
</dbReference>
<protein>
    <submittedName>
        <fullName evidence="2">Protein LYK5</fullName>
    </submittedName>
</protein>
<feature type="domain" description="Protein kinase" evidence="1">
    <location>
        <begin position="151"/>
        <end position="411"/>
    </location>
</feature>
<dbReference type="InterPro" id="IPR052611">
    <property type="entry name" value="Plant_RLK_LysM"/>
</dbReference>
<name>A0AAV9BBW7_ACOGR</name>
<sequence>MWVGINVSKDNHVHIRNEFRTWHGSEVDILPGDTFYILSTTKFQNLTTYQDIELVNPTLVPTNLSIGADVVVPVSCQCPQKSLTSRGVSHLLTYQLRPSDTNASVVASSFRADLRTVVSINERKLVPFSTVLIPVTRIPTVPATNNSGSSSPTASGGGSGKDGVVVGLSIGLCVVGMGFIDGQAIAVKKMKWNAYQELRILQKVNHTNQVKLEGFYIDPDRATLKYVENGSLSSWLHQELSKTSSNLDWKTRLHIAGDVANGLQYIHEHTWPKAKITIFGLARSGCNAITTYIVGTHWYIAPEYLADGLVTTKMDVFAYGVVLLELVSGREVMGEKGEMLWAEAERVESEEEVKAWMDKKLVEGECCPMERVMSVFGVARACMQRDPTRRPSMVDVVYTLSRADDACSDFSGDGLVGHGSGVFAR</sequence>
<dbReference type="InterPro" id="IPR001245">
    <property type="entry name" value="Ser-Thr/Tyr_kinase_cat_dom"/>
</dbReference>
<comment type="caution">
    <text evidence="2">The sequence shown here is derived from an EMBL/GenBank/DDBJ whole genome shotgun (WGS) entry which is preliminary data.</text>
</comment>
<dbReference type="Gene3D" id="1.10.510.10">
    <property type="entry name" value="Transferase(Phosphotransferase) domain 1"/>
    <property type="match status" value="1"/>
</dbReference>
<dbReference type="Pfam" id="PF07714">
    <property type="entry name" value="PK_Tyr_Ser-Thr"/>
    <property type="match status" value="1"/>
</dbReference>
<gene>
    <name evidence="2" type="ORF">QJS04_geneDACA017355</name>
</gene>
<dbReference type="PROSITE" id="PS50011">
    <property type="entry name" value="PROTEIN_KINASE_DOM"/>
    <property type="match status" value="1"/>
</dbReference>
<proteinExistence type="predicted"/>
<reference evidence="2" key="1">
    <citation type="journal article" date="2023" name="Nat. Commun.">
        <title>Diploid and tetraploid genomes of Acorus and the evolution of monocots.</title>
        <authorList>
            <person name="Ma L."/>
            <person name="Liu K.W."/>
            <person name="Li Z."/>
            <person name="Hsiao Y.Y."/>
            <person name="Qi Y."/>
            <person name="Fu T."/>
            <person name="Tang G.D."/>
            <person name="Zhang D."/>
            <person name="Sun W.H."/>
            <person name="Liu D.K."/>
            <person name="Li Y."/>
            <person name="Chen G.Z."/>
            <person name="Liu X.D."/>
            <person name="Liao X.Y."/>
            <person name="Jiang Y.T."/>
            <person name="Yu X."/>
            <person name="Hao Y."/>
            <person name="Huang J."/>
            <person name="Zhao X.W."/>
            <person name="Ke S."/>
            <person name="Chen Y.Y."/>
            <person name="Wu W.L."/>
            <person name="Hsu J.L."/>
            <person name="Lin Y.F."/>
            <person name="Huang M.D."/>
            <person name="Li C.Y."/>
            <person name="Huang L."/>
            <person name="Wang Z.W."/>
            <person name="Zhao X."/>
            <person name="Zhong W.Y."/>
            <person name="Peng D.H."/>
            <person name="Ahmad S."/>
            <person name="Lan S."/>
            <person name="Zhang J.S."/>
            <person name="Tsai W.C."/>
            <person name="Van de Peer Y."/>
            <person name="Liu Z.J."/>
        </authorList>
    </citation>
    <scope>NUCLEOTIDE SEQUENCE</scope>
    <source>
        <strain evidence="2">SCP</strain>
    </source>
</reference>
<keyword evidence="3" id="KW-1185">Reference proteome</keyword>
<dbReference type="Proteomes" id="UP001179952">
    <property type="component" value="Unassembled WGS sequence"/>
</dbReference>
<dbReference type="InterPro" id="IPR000719">
    <property type="entry name" value="Prot_kinase_dom"/>
</dbReference>